<feature type="compositionally biased region" description="Basic and acidic residues" evidence="1">
    <location>
        <begin position="557"/>
        <end position="566"/>
    </location>
</feature>
<dbReference type="Proteomes" id="UP001390339">
    <property type="component" value="Unassembled WGS sequence"/>
</dbReference>
<evidence type="ECO:0000256" key="1">
    <source>
        <dbReference type="SAM" id="MobiDB-lite"/>
    </source>
</evidence>
<dbReference type="PANTHER" id="PTHR38694:SF1">
    <property type="entry name" value="PEROXIN DOMAIN-CONTAINING PROTEIN"/>
    <property type="match status" value="1"/>
</dbReference>
<evidence type="ECO:0000313" key="4">
    <source>
        <dbReference type="Proteomes" id="UP001390339"/>
    </source>
</evidence>
<evidence type="ECO:0000256" key="2">
    <source>
        <dbReference type="SAM" id="Phobius"/>
    </source>
</evidence>
<name>A0ABR2JC67_9PEZI</name>
<dbReference type="Pfam" id="PF11696">
    <property type="entry name" value="DUF3292"/>
    <property type="match status" value="1"/>
</dbReference>
<organism evidence="3 4">
    <name type="scientific">Apiospora arundinis</name>
    <dbReference type="NCBI Taxonomy" id="335852"/>
    <lineage>
        <taxon>Eukaryota</taxon>
        <taxon>Fungi</taxon>
        <taxon>Dikarya</taxon>
        <taxon>Ascomycota</taxon>
        <taxon>Pezizomycotina</taxon>
        <taxon>Sordariomycetes</taxon>
        <taxon>Xylariomycetidae</taxon>
        <taxon>Amphisphaeriales</taxon>
        <taxon>Apiosporaceae</taxon>
        <taxon>Apiospora</taxon>
    </lineage>
</organism>
<dbReference type="PANTHER" id="PTHR38694">
    <property type="entry name" value="CONSERVED EXPRESSED PROTEIN"/>
    <property type="match status" value="1"/>
</dbReference>
<protein>
    <submittedName>
        <fullName evidence="3">Uncharacterized protein</fullName>
    </submittedName>
</protein>
<comment type="caution">
    <text evidence="3">The sequence shown here is derived from an EMBL/GenBank/DDBJ whole genome shotgun (WGS) entry which is preliminary data.</text>
</comment>
<keyword evidence="4" id="KW-1185">Reference proteome</keyword>
<feature type="region of interest" description="Disordered" evidence="1">
    <location>
        <begin position="263"/>
        <end position="283"/>
    </location>
</feature>
<reference evidence="3 4" key="1">
    <citation type="journal article" date="2024" name="IMA Fungus">
        <title>Apiospora arundinis, a panoply of carbohydrate-active enzymes and secondary metabolites.</title>
        <authorList>
            <person name="Sorensen T."/>
            <person name="Petersen C."/>
            <person name="Muurmann A.T."/>
            <person name="Christiansen J.V."/>
            <person name="Brundto M.L."/>
            <person name="Overgaard C.K."/>
            <person name="Boysen A.T."/>
            <person name="Wollenberg R.D."/>
            <person name="Larsen T.O."/>
            <person name="Sorensen J.L."/>
            <person name="Nielsen K.L."/>
            <person name="Sondergaard T.E."/>
        </authorList>
    </citation>
    <scope>NUCLEOTIDE SEQUENCE [LARGE SCALE GENOMIC DNA]</scope>
    <source>
        <strain evidence="3 4">AAU 773</strain>
    </source>
</reference>
<keyword evidence="2" id="KW-1133">Transmembrane helix</keyword>
<keyword evidence="2" id="KW-0812">Transmembrane</keyword>
<dbReference type="EMBL" id="JAPCWZ010000003">
    <property type="protein sequence ID" value="KAK8875222.1"/>
    <property type="molecule type" value="Genomic_DNA"/>
</dbReference>
<evidence type="ECO:0000313" key="3">
    <source>
        <dbReference type="EMBL" id="KAK8875222.1"/>
    </source>
</evidence>
<feature type="region of interest" description="Disordered" evidence="1">
    <location>
        <begin position="557"/>
        <end position="578"/>
    </location>
</feature>
<dbReference type="InterPro" id="IPR021709">
    <property type="entry name" value="DUF3292"/>
</dbReference>
<sequence length="667" mass="73066">MAHEAEDRPDVDSVLKGTDAYDDGANIRIPEKRIDARKVAVSDADVRGIDQTEKHVEVLPQTSDLGWNNDADDMPRSLMEGMSNDDYWVLVRRFDNQIFTVKETVKPLKSGLDFNLSDEADFEPNKLRSQFERLYMGVLLGVFGGIKHISRLRSWLEPRRTGAFCVVYFVAWHFNIIVTVLTATCMALIAYPRARTVLFPPAPLAMVDWLSGGITKPLAGVMGSSDTATGAPETIKGEAVENEASNFITGVAGIAMNVMTAQEPGAEPENLDDESHATDSLPHPNEATTLIATAKDKSAGVSEPSHDKTKRPMETAMWSKMLPLLRTLWAVSDTWERFANALNPVPPFVKDNHRFQLAALLSPVLIGSALIPAHLMAKAAGLFFGMAFFGDPFIRCGMQWLNHNYPDWRQLISLDATILKGVPSNAQLTITLLRRGEGRVAPLPPAPNPDQKKVKQAMDMDDESALDTLGADLPLGATPEEIHNVVKVDHEKLDAAGGPDSEVKAIGGHKTARVLSFLKHSIKGGAKAALTADRVRAKAGRQGAKNRIGVVPGADAQDRVQERDDGPTTFTARHGGKKGHVRIQPDGTVSFENAWSVYVGDITELRKHSGLGSKSKLAVGWAMERKIWDALEIKDRDGNAFLLTAVPLRDQLFDRLCSMGGQKWEIW</sequence>
<gene>
    <name evidence="3" type="ORF">PGQ11_005736</name>
</gene>
<feature type="transmembrane region" description="Helical" evidence="2">
    <location>
        <begin position="170"/>
        <end position="191"/>
    </location>
</feature>
<accession>A0ABR2JC67</accession>
<proteinExistence type="predicted"/>
<keyword evidence="2" id="KW-0472">Membrane</keyword>